<sequence>MQNLLLELNRVTEPIQCSLRLLVPRLASIRPIQLRTLLYCVIFSCQVNKRSWYPLENNQK</sequence>
<reference evidence="1" key="1">
    <citation type="submission" date="2014-11" db="EMBL/GenBank/DDBJ databases">
        <authorList>
            <person name="Amaro Gonzalez C."/>
        </authorList>
    </citation>
    <scope>NUCLEOTIDE SEQUENCE</scope>
</reference>
<dbReference type="EMBL" id="GBXM01003572">
    <property type="protein sequence ID" value="JAI05006.1"/>
    <property type="molecule type" value="Transcribed_RNA"/>
</dbReference>
<evidence type="ECO:0000313" key="1">
    <source>
        <dbReference type="EMBL" id="JAI05006.1"/>
    </source>
</evidence>
<proteinExistence type="predicted"/>
<name>A0A0E9XT14_ANGAN</name>
<dbReference type="AlphaFoldDB" id="A0A0E9XT14"/>
<reference evidence="1" key="2">
    <citation type="journal article" date="2015" name="Fish Shellfish Immunol.">
        <title>Early steps in the European eel (Anguilla anguilla)-Vibrio vulnificus interaction in the gills: Role of the RtxA13 toxin.</title>
        <authorList>
            <person name="Callol A."/>
            <person name="Pajuelo D."/>
            <person name="Ebbesson L."/>
            <person name="Teles M."/>
            <person name="MacKenzie S."/>
            <person name="Amaro C."/>
        </authorList>
    </citation>
    <scope>NUCLEOTIDE SEQUENCE</scope>
</reference>
<accession>A0A0E9XT14</accession>
<organism evidence="1">
    <name type="scientific">Anguilla anguilla</name>
    <name type="common">European freshwater eel</name>
    <name type="synonym">Muraena anguilla</name>
    <dbReference type="NCBI Taxonomy" id="7936"/>
    <lineage>
        <taxon>Eukaryota</taxon>
        <taxon>Metazoa</taxon>
        <taxon>Chordata</taxon>
        <taxon>Craniata</taxon>
        <taxon>Vertebrata</taxon>
        <taxon>Euteleostomi</taxon>
        <taxon>Actinopterygii</taxon>
        <taxon>Neopterygii</taxon>
        <taxon>Teleostei</taxon>
        <taxon>Anguilliformes</taxon>
        <taxon>Anguillidae</taxon>
        <taxon>Anguilla</taxon>
    </lineage>
</organism>
<protein>
    <submittedName>
        <fullName evidence="1">Uncharacterized protein</fullName>
    </submittedName>
</protein>